<gene>
    <name evidence="2" type="ORF">SAMN04488528_101139</name>
</gene>
<evidence type="ECO:0000313" key="3">
    <source>
        <dbReference type="Proteomes" id="UP000198619"/>
    </source>
</evidence>
<reference evidence="2 3" key="1">
    <citation type="submission" date="2016-10" db="EMBL/GenBank/DDBJ databases">
        <authorList>
            <person name="de Groot N.N."/>
        </authorList>
    </citation>
    <scope>NUCLEOTIDE SEQUENCE [LARGE SCALE GENOMIC DNA]</scope>
    <source>
        <strain evidence="2 3">DSM 12271</strain>
    </source>
</reference>
<dbReference type="Proteomes" id="UP000198619">
    <property type="component" value="Unassembled WGS sequence"/>
</dbReference>
<feature type="domain" description="ABC-three component systems C-terminal" evidence="1">
    <location>
        <begin position="260"/>
        <end position="387"/>
    </location>
</feature>
<dbReference type="EMBL" id="FOKI01000011">
    <property type="protein sequence ID" value="SFB08318.1"/>
    <property type="molecule type" value="Genomic_DNA"/>
</dbReference>
<name>A0A1I0Y767_9CLOT</name>
<dbReference type="STRING" id="84698.SAMN04488528_101139"/>
<proteinExistence type="predicted"/>
<protein>
    <recommendedName>
        <fullName evidence="1">ABC-three component systems C-terminal domain-containing protein</fullName>
    </recommendedName>
</protein>
<sequence length="394" mass="46408">MSHQATEQMIGYIYQVRYALNLLLQNPDESAQISIEKFDDVSFHKDDAPEVLIQLKHHVKNHGNLTDSSTDLWRTLKVWIDSIIEIPDLPIKTKFLIITTAKAPSDSAAYLLKETEDRDINMAYQRLKSVSETSTNEAHKAYYRAFKSLGEEQAKVLLKSVYIIDKACNIIDVENDIKSEIKYASLPQYESLVLERLEGWWFKKSIEALCSEQPVFFSQNQIRSFIVTLAQEYAYDNLPIDDFIFDGISEDDISSEDRIFYEQLKLIGLGNNRIQICLRDYYRAFQQRANWIRNDLLYLNELDKYEERLIYEWEHAFYSVQDDLTEYGEELTENRKRAKGKELLSEIEKQDIRIRTKCSDAFVMRGSYHMLSNNLKVGWHNDFMERLKHLLEQR</sequence>
<accession>A0A1I0Y767</accession>
<dbReference type="InterPro" id="IPR046913">
    <property type="entry name" value="ABC-3C_CTD7"/>
</dbReference>
<evidence type="ECO:0000259" key="1">
    <source>
        <dbReference type="Pfam" id="PF20283"/>
    </source>
</evidence>
<organism evidence="2 3">
    <name type="scientific">Clostridium frigidicarnis</name>
    <dbReference type="NCBI Taxonomy" id="84698"/>
    <lineage>
        <taxon>Bacteria</taxon>
        <taxon>Bacillati</taxon>
        <taxon>Bacillota</taxon>
        <taxon>Clostridia</taxon>
        <taxon>Eubacteriales</taxon>
        <taxon>Clostridiaceae</taxon>
        <taxon>Clostridium</taxon>
    </lineage>
</organism>
<keyword evidence="3" id="KW-1185">Reference proteome</keyword>
<evidence type="ECO:0000313" key="2">
    <source>
        <dbReference type="EMBL" id="SFB08318.1"/>
    </source>
</evidence>
<dbReference type="Pfam" id="PF20283">
    <property type="entry name" value="CTD7"/>
    <property type="match status" value="1"/>
</dbReference>
<dbReference type="AlphaFoldDB" id="A0A1I0Y767"/>
<dbReference type="RefSeq" id="WP_090040626.1">
    <property type="nucleotide sequence ID" value="NZ_FOKI01000011.1"/>
</dbReference>
<dbReference type="OrthoDB" id="2786695at2"/>